<evidence type="ECO:0000313" key="2">
    <source>
        <dbReference type="EMBL" id="MFO7191830.1"/>
    </source>
</evidence>
<evidence type="ECO:0000259" key="1">
    <source>
        <dbReference type="Pfam" id="PF00905"/>
    </source>
</evidence>
<dbReference type="Proteomes" id="UP000249324">
    <property type="component" value="Unassembled WGS sequence"/>
</dbReference>
<reference evidence="2 3" key="1">
    <citation type="journal article" date="2021" name="BMC Genomics">
        <title>Genome-resolved metagenome and metatranscriptome analyses of thermophilic composting reveal key bacterial players and their metabolic interactions.</title>
        <authorList>
            <person name="Braga L.P.P."/>
            <person name="Pereira R.V."/>
            <person name="Martins L.F."/>
            <person name="Moura L.M.S."/>
            <person name="Sanchez F.B."/>
            <person name="Patane J.S.L."/>
            <person name="da Silva A.M."/>
            <person name="Setubal J.C."/>
        </authorList>
    </citation>
    <scope>NUCLEOTIDE SEQUENCE [LARGE SCALE GENOMIC DNA]</scope>
    <source>
        <strain evidence="2">ZC4RG45</strain>
    </source>
</reference>
<accession>A0ABD6FCQ0</accession>
<dbReference type="EMBL" id="QGUI02000053">
    <property type="protein sequence ID" value="MFO7191830.1"/>
    <property type="molecule type" value="Genomic_DNA"/>
</dbReference>
<proteinExistence type="predicted"/>
<sequence length="200" mass="20391">EGRFQLGTVPLAQAFAKSCNTTFARLAARLPADALTEAARDLGVGADFVIPGITTITGSVPPSGSLVQRAENGFGQGKVLASPFGMALAAATVRAGKTPVPTLVKGEKTKATGLGRPLRKEHAAALRDMMRQVVTQGTATALRGLGPVHGKTGTAQFGDGKHSHGWFAGYRGDVAFAVLVVGGETSAPAVEISKAFLAGL</sequence>
<name>A0ABD6FCQ0_9PSEU</name>
<dbReference type="Pfam" id="PF00905">
    <property type="entry name" value="Transpeptidase"/>
    <property type="match status" value="1"/>
</dbReference>
<feature type="domain" description="Penicillin-binding protein transpeptidase" evidence="1">
    <location>
        <begin position="7"/>
        <end position="190"/>
    </location>
</feature>
<evidence type="ECO:0000313" key="3">
    <source>
        <dbReference type="Proteomes" id="UP000249324"/>
    </source>
</evidence>
<feature type="non-terminal residue" evidence="2">
    <location>
        <position position="1"/>
    </location>
</feature>
<dbReference type="PANTHER" id="PTHR30627">
    <property type="entry name" value="PEPTIDOGLYCAN D,D-TRANSPEPTIDASE"/>
    <property type="match status" value="1"/>
</dbReference>
<dbReference type="InterPro" id="IPR001460">
    <property type="entry name" value="PCN-bd_Tpept"/>
</dbReference>
<dbReference type="Gene3D" id="3.40.710.10">
    <property type="entry name" value="DD-peptidase/beta-lactamase superfamily"/>
    <property type="match status" value="1"/>
</dbReference>
<dbReference type="PANTHER" id="PTHR30627:SF24">
    <property type="entry name" value="PENICILLIN-BINDING PROTEIN 4B"/>
    <property type="match status" value="1"/>
</dbReference>
<organism evidence="2 3">
    <name type="scientific">Thermocrispum agreste</name>
    <dbReference type="NCBI Taxonomy" id="37925"/>
    <lineage>
        <taxon>Bacteria</taxon>
        <taxon>Bacillati</taxon>
        <taxon>Actinomycetota</taxon>
        <taxon>Actinomycetes</taxon>
        <taxon>Pseudonocardiales</taxon>
        <taxon>Pseudonocardiaceae</taxon>
        <taxon>Thermocrispum</taxon>
    </lineage>
</organism>
<dbReference type="SUPFAM" id="SSF56601">
    <property type="entry name" value="beta-lactamase/transpeptidase-like"/>
    <property type="match status" value="1"/>
</dbReference>
<gene>
    <name evidence="2" type="ORF">DIU77_006260</name>
</gene>
<dbReference type="AlphaFoldDB" id="A0ABD6FCQ0"/>
<comment type="caution">
    <text evidence="2">The sequence shown here is derived from an EMBL/GenBank/DDBJ whole genome shotgun (WGS) entry which is preliminary data.</text>
</comment>
<dbReference type="InterPro" id="IPR050515">
    <property type="entry name" value="Beta-lactam/transpept"/>
</dbReference>
<dbReference type="InterPro" id="IPR012338">
    <property type="entry name" value="Beta-lactam/transpept-like"/>
</dbReference>
<protein>
    <submittedName>
        <fullName evidence="2">Penicillin-binding transpeptidase domain-containing protein</fullName>
    </submittedName>
</protein>